<dbReference type="InterPro" id="IPR050317">
    <property type="entry name" value="Plant_Fungal_Acyltransferase"/>
</dbReference>
<evidence type="ECO:0000313" key="3">
    <source>
        <dbReference type="EMBL" id="VDD43794.1"/>
    </source>
</evidence>
<dbReference type="GO" id="GO:0016747">
    <property type="term" value="F:acyltransferase activity, transferring groups other than amino-acyl groups"/>
    <property type="evidence" value="ECO:0007669"/>
    <property type="project" value="TreeGrafter"/>
</dbReference>
<dbReference type="Pfam" id="PF02458">
    <property type="entry name" value="Transferase"/>
    <property type="match status" value="1"/>
</dbReference>
<feature type="region of interest" description="Disordered" evidence="2">
    <location>
        <begin position="93"/>
        <end position="124"/>
    </location>
</feature>
<gene>
    <name evidence="3" type="ORF">BOLC5T31341H</name>
</gene>
<dbReference type="PANTHER" id="PTHR31642">
    <property type="entry name" value="TRICHOTHECENE 3-O-ACETYLTRANSFERASE"/>
    <property type="match status" value="1"/>
</dbReference>
<sequence length="124" mass="13692">MTQVTYLRCGGVILCTAINHCLCDGIGTSQFLHAWAHADTTSAPIPIQPQAFISIWGEGAEEKALELNGSDMGGFKLVVVSCEQPVENCPRPVDDAFPPRFANPKKTSRYKMKKKKANRKKAWK</sequence>
<comment type="similarity">
    <text evidence="1">Belongs to the plant acyltransferase family.</text>
</comment>
<evidence type="ECO:0000256" key="1">
    <source>
        <dbReference type="ARBA" id="ARBA00009861"/>
    </source>
</evidence>
<protein>
    <submittedName>
        <fullName evidence="3">Uncharacterized protein</fullName>
    </submittedName>
</protein>
<dbReference type="EMBL" id="LR031877">
    <property type="protein sequence ID" value="VDD43794.1"/>
    <property type="molecule type" value="Genomic_DNA"/>
</dbReference>
<feature type="compositionally biased region" description="Basic residues" evidence="2">
    <location>
        <begin position="106"/>
        <end position="124"/>
    </location>
</feature>
<organism evidence="3">
    <name type="scientific">Brassica oleracea</name>
    <name type="common">Wild cabbage</name>
    <dbReference type="NCBI Taxonomy" id="3712"/>
    <lineage>
        <taxon>Eukaryota</taxon>
        <taxon>Viridiplantae</taxon>
        <taxon>Streptophyta</taxon>
        <taxon>Embryophyta</taxon>
        <taxon>Tracheophyta</taxon>
        <taxon>Spermatophyta</taxon>
        <taxon>Magnoliopsida</taxon>
        <taxon>eudicotyledons</taxon>
        <taxon>Gunneridae</taxon>
        <taxon>Pentapetalae</taxon>
        <taxon>rosids</taxon>
        <taxon>malvids</taxon>
        <taxon>Brassicales</taxon>
        <taxon>Brassicaceae</taxon>
        <taxon>Brassiceae</taxon>
        <taxon>Brassica</taxon>
    </lineage>
</organism>
<name>A0A3P6F8N1_BRAOL</name>
<dbReference type="AlphaFoldDB" id="A0A3P6F8N1"/>
<dbReference type="Gene3D" id="3.30.559.10">
    <property type="entry name" value="Chloramphenicol acetyltransferase-like domain"/>
    <property type="match status" value="1"/>
</dbReference>
<reference evidence="3" key="1">
    <citation type="submission" date="2018-11" db="EMBL/GenBank/DDBJ databases">
        <authorList>
            <consortium name="Genoscope - CEA"/>
            <person name="William W."/>
        </authorList>
    </citation>
    <scope>NUCLEOTIDE SEQUENCE</scope>
</reference>
<dbReference type="PANTHER" id="PTHR31642:SF5">
    <property type="entry name" value="OS01G0104900 PROTEIN"/>
    <property type="match status" value="1"/>
</dbReference>
<accession>A0A3P6F8N1</accession>
<evidence type="ECO:0000256" key="2">
    <source>
        <dbReference type="SAM" id="MobiDB-lite"/>
    </source>
</evidence>
<dbReference type="InterPro" id="IPR023213">
    <property type="entry name" value="CAT-like_dom_sf"/>
</dbReference>
<proteinExistence type="inferred from homology"/>